<dbReference type="CDD" id="cd20716">
    <property type="entry name" value="cyt_P460_fam"/>
    <property type="match status" value="1"/>
</dbReference>
<keyword evidence="10" id="KW-1185">Reference proteome</keyword>
<dbReference type="InterPro" id="IPR009056">
    <property type="entry name" value="Cyt_c-like_dom"/>
</dbReference>
<dbReference type="InterPro" id="IPR050597">
    <property type="entry name" value="Cytochrome_c_Oxidase_Subunit"/>
</dbReference>
<dbReference type="AlphaFoldDB" id="A0A564ZKE3"/>
<evidence type="ECO:0000256" key="3">
    <source>
        <dbReference type="ARBA" id="ARBA00022723"/>
    </source>
</evidence>
<feature type="chain" id="PRO_5021708582" evidence="7">
    <location>
        <begin position="20"/>
        <end position="263"/>
    </location>
</feature>
<reference evidence="9 10" key="1">
    <citation type="submission" date="2019-07" db="EMBL/GenBank/DDBJ databases">
        <authorList>
            <person name="Cremers G."/>
        </authorList>
    </citation>
    <scope>NUCLEOTIDE SEQUENCE [LARGE SCALE GENOMIC DNA]</scope>
</reference>
<evidence type="ECO:0000256" key="4">
    <source>
        <dbReference type="ARBA" id="ARBA00022982"/>
    </source>
</evidence>
<dbReference type="EMBL" id="CABIKM010000022">
    <property type="protein sequence ID" value="VUZ85112.1"/>
    <property type="molecule type" value="Genomic_DNA"/>
</dbReference>
<dbReference type="Pfam" id="PF16694">
    <property type="entry name" value="Cytochrome_P460"/>
    <property type="match status" value="1"/>
</dbReference>
<evidence type="ECO:0000256" key="7">
    <source>
        <dbReference type="SAM" id="SignalP"/>
    </source>
</evidence>
<sequence length="263" mass="28301">MKKVLGLSIVLTVAPVAQAADIDVGKATVATVCAACHGPTGVSVSDTIPNLAAQRTGYLEAQLKALKEGTRKNPIMNAIAAQLSPEDMANVAAYFAAQPGPQAGAKSSFLPNVAKTRVTFPEGYKDTFTKYHTINFPATKQVRYYYANKAAVQAAKEGKPLPDGSMLFAEVYAAKLDADRKPLMGGDGFFVAEKLLFYTAMARGAGWGNEMPDMLRNGDWNYAIFTTDKQHRPGVNQAECLACHKPLDNASYTFTLKQLVEAK</sequence>
<evidence type="ECO:0000313" key="10">
    <source>
        <dbReference type="Proteomes" id="UP000334340"/>
    </source>
</evidence>
<dbReference type="Gene3D" id="3.50.70.20">
    <property type="entry name" value="Cytochrome P460"/>
    <property type="match status" value="1"/>
</dbReference>
<dbReference type="PANTHER" id="PTHR33751:SF9">
    <property type="entry name" value="CYTOCHROME C4"/>
    <property type="match status" value="1"/>
</dbReference>
<evidence type="ECO:0000256" key="6">
    <source>
        <dbReference type="PROSITE-ProRule" id="PRU00433"/>
    </source>
</evidence>
<accession>A0A564ZKE3</accession>
<dbReference type="Gene3D" id="1.10.760.10">
    <property type="entry name" value="Cytochrome c-like domain"/>
    <property type="match status" value="1"/>
</dbReference>
<dbReference type="GO" id="GO:0020037">
    <property type="term" value="F:heme binding"/>
    <property type="evidence" value="ECO:0007669"/>
    <property type="project" value="InterPro"/>
</dbReference>
<dbReference type="GO" id="GO:0046872">
    <property type="term" value="F:metal ion binding"/>
    <property type="evidence" value="ECO:0007669"/>
    <property type="project" value="UniProtKB-KW"/>
</dbReference>
<dbReference type="PROSITE" id="PS51007">
    <property type="entry name" value="CYTC"/>
    <property type="match status" value="1"/>
</dbReference>
<name>A0A564ZKE3_9BACT</name>
<dbReference type="Proteomes" id="UP000334340">
    <property type="component" value="Unassembled WGS sequence"/>
</dbReference>
<keyword evidence="7" id="KW-0732">Signal</keyword>
<dbReference type="Pfam" id="PF00034">
    <property type="entry name" value="Cytochrom_C"/>
    <property type="match status" value="1"/>
</dbReference>
<dbReference type="GO" id="GO:0009055">
    <property type="term" value="F:electron transfer activity"/>
    <property type="evidence" value="ECO:0007669"/>
    <property type="project" value="InterPro"/>
</dbReference>
<dbReference type="InterPro" id="IPR038142">
    <property type="entry name" value="Cytochrome_P460_sp"/>
</dbReference>
<organism evidence="9 10">
    <name type="scientific">Candidatus Methylomirabilis lanthanidiphila</name>
    <dbReference type="NCBI Taxonomy" id="2211376"/>
    <lineage>
        <taxon>Bacteria</taxon>
        <taxon>Candidatus Methylomirabilota</taxon>
        <taxon>Candidatus Methylomirabilia</taxon>
        <taxon>Candidatus Methylomirabilales</taxon>
        <taxon>Candidatus Methylomirabilaceae</taxon>
        <taxon>Candidatus Methylomirabilis</taxon>
    </lineage>
</organism>
<gene>
    <name evidence="9" type="ORF">MELA_01488</name>
</gene>
<keyword evidence="3 6" id="KW-0479">Metal-binding</keyword>
<feature type="domain" description="Cytochrome c" evidence="8">
    <location>
        <begin position="20"/>
        <end position="99"/>
    </location>
</feature>
<evidence type="ECO:0000256" key="1">
    <source>
        <dbReference type="ARBA" id="ARBA00022448"/>
    </source>
</evidence>
<evidence type="ECO:0000313" key="9">
    <source>
        <dbReference type="EMBL" id="VUZ85112.1"/>
    </source>
</evidence>
<keyword evidence="5 6" id="KW-0408">Iron</keyword>
<keyword evidence="1" id="KW-0813">Transport</keyword>
<protein>
    <submittedName>
        <fullName evidence="9">Cytochrome c-554(548)</fullName>
    </submittedName>
</protein>
<keyword evidence="4" id="KW-0249">Electron transport</keyword>
<dbReference type="SUPFAM" id="SSF46626">
    <property type="entry name" value="Cytochrome c"/>
    <property type="match status" value="1"/>
</dbReference>
<dbReference type="InterPro" id="IPR032033">
    <property type="entry name" value="Cytochrome_P460"/>
</dbReference>
<dbReference type="InterPro" id="IPR036909">
    <property type="entry name" value="Cyt_c-like_dom_sf"/>
</dbReference>
<keyword evidence="2 6" id="KW-0349">Heme</keyword>
<evidence type="ECO:0000259" key="8">
    <source>
        <dbReference type="PROSITE" id="PS51007"/>
    </source>
</evidence>
<feature type="signal peptide" evidence="7">
    <location>
        <begin position="1"/>
        <end position="19"/>
    </location>
</feature>
<evidence type="ECO:0000256" key="5">
    <source>
        <dbReference type="ARBA" id="ARBA00023004"/>
    </source>
</evidence>
<proteinExistence type="predicted"/>
<dbReference type="PANTHER" id="PTHR33751">
    <property type="entry name" value="CBB3-TYPE CYTOCHROME C OXIDASE SUBUNIT FIXP"/>
    <property type="match status" value="1"/>
</dbReference>
<evidence type="ECO:0000256" key="2">
    <source>
        <dbReference type="ARBA" id="ARBA00022617"/>
    </source>
</evidence>